<gene>
    <name evidence="1" type="ORF">GCM10007071_37110</name>
</gene>
<dbReference type="Proteomes" id="UP000601597">
    <property type="component" value="Unassembled WGS sequence"/>
</dbReference>
<protein>
    <submittedName>
        <fullName evidence="1">Uncharacterized protein</fullName>
    </submittedName>
</protein>
<keyword evidence="2" id="KW-1185">Reference proteome</keyword>
<dbReference type="EMBL" id="BMXV01000011">
    <property type="protein sequence ID" value="GGY86163.1"/>
    <property type="molecule type" value="Genomic_DNA"/>
</dbReference>
<accession>A0ABQ3B9S4</accession>
<evidence type="ECO:0000313" key="1">
    <source>
        <dbReference type="EMBL" id="GGY86163.1"/>
    </source>
</evidence>
<sequence>MSNLDCMAQAKVTILGAGLTIKNAPVGLNAGTVALLGIRANRSAPTITYGIASFFDADKNNGSIVIGGVATEWFYISDESFKALQLNNLSGEGYKLDLKIKGVLLTSGKADVEATLINSVGIPTSVIDSRDIKCSGLQVSETMVRGELRIMPGARESVANCQP</sequence>
<dbReference type="RefSeq" id="WP_189578570.1">
    <property type="nucleotide sequence ID" value="NZ_BMXV01000011.1"/>
</dbReference>
<proteinExistence type="predicted"/>
<reference evidence="2" key="1">
    <citation type="journal article" date="2019" name="Int. J. Syst. Evol. Microbiol.">
        <title>The Global Catalogue of Microorganisms (GCM) 10K type strain sequencing project: providing services to taxonomists for standard genome sequencing and annotation.</title>
        <authorList>
            <consortium name="The Broad Institute Genomics Platform"/>
            <consortium name="The Broad Institute Genome Sequencing Center for Infectious Disease"/>
            <person name="Wu L."/>
            <person name="Ma J."/>
        </authorList>
    </citation>
    <scope>NUCLEOTIDE SEQUENCE [LARGE SCALE GENOMIC DNA]</scope>
    <source>
        <strain evidence="2">KCTC 22280</strain>
    </source>
</reference>
<evidence type="ECO:0000313" key="2">
    <source>
        <dbReference type="Proteomes" id="UP000601597"/>
    </source>
</evidence>
<name>A0ABQ3B9S4_9GAMM</name>
<organism evidence="1 2">
    <name type="scientific">Marinobacter zhanjiangensis</name>
    <dbReference type="NCBI Taxonomy" id="578215"/>
    <lineage>
        <taxon>Bacteria</taxon>
        <taxon>Pseudomonadati</taxon>
        <taxon>Pseudomonadota</taxon>
        <taxon>Gammaproteobacteria</taxon>
        <taxon>Pseudomonadales</taxon>
        <taxon>Marinobacteraceae</taxon>
        <taxon>Marinobacter</taxon>
    </lineage>
</organism>
<comment type="caution">
    <text evidence="1">The sequence shown here is derived from an EMBL/GenBank/DDBJ whole genome shotgun (WGS) entry which is preliminary data.</text>
</comment>